<dbReference type="Proteomes" id="UP001063350">
    <property type="component" value="Chromosome"/>
</dbReference>
<dbReference type="InterPro" id="IPR032823">
    <property type="entry name" value="BCA_ABC_TP_C"/>
</dbReference>
<reference evidence="5" key="1">
    <citation type="submission" date="2020-12" db="EMBL/GenBank/DDBJ databases">
        <title>Desulfobium dissulfuricans gen. nov., sp. nov., a novel mesophilic, sulfate-reducing bacterium isolated from a deep-sea hydrothermal vent.</title>
        <authorList>
            <person name="Hashimoto Y."/>
            <person name="Tame A."/>
            <person name="Sawayama S."/>
            <person name="Miyazaki J."/>
            <person name="Takai K."/>
            <person name="Nakagawa S."/>
        </authorList>
    </citation>
    <scope>NUCLEOTIDE SEQUENCE</scope>
    <source>
        <strain evidence="5">GF1</strain>
    </source>
</reference>
<dbReference type="GO" id="GO:0016887">
    <property type="term" value="F:ATP hydrolysis activity"/>
    <property type="evidence" value="ECO:0007669"/>
    <property type="project" value="InterPro"/>
</dbReference>
<gene>
    <name evidence="5" type="ORF">GF1_24610</name>
</gene>
<evidence type="ECO:0000256" key="1">
    <source>
        <dbReference type="ARBA" id="ARBA00022448"/>
    </source>
</evidence>
<dbReference type="AlphaFoldDB" id="A0A915UAY4"/>
<dbReference type="PROSITE" id="PS50893">
    <property type="entry name" value="ABC_TRANSPORTER_2"/>
    <property type="match status" value="1"/>
</dbReference>
<evidence type="ECO:0000313" key="5">
    <source>
        <dbReference type="EMBL" id="BCO10085.1"/>
    </source>
</evidence>
<dbReference type="PANTHER" id="PTHR45772:SF2">
    <property type="entry name" value="ABC TRANSPORTER ATP-BINDING PROTEIN"/>
    <property type="match status" value="1"/>
</dbReference>
<keyword evidence="2" id="KW-0547">Nucleotide-binding</keyword>
<evidence type="ECO:0000256" key="2">
    <source>
        <dbReference type="ARBA" id="ARBA00022741"/>
    </source>
</evidence>
<dbReference type="RefSeq" id="WP_267926822.1">
    <property type="nucleotide sequence ID" value="NZ_AP024233.1"/>
</dbReference>
<dbReference type="Pfam" id="PF12399">
    <property type="entry name" value="BCA_ABC_TP_C"/>
    <property type="match status" value="1"/>
</dbReference>
<dbReference type="KEGG" id="ddu:GF1_24610"/>
<evidence type="ECO:0000259" key="4">
    <source>
        <dbReference type="PROSITE" id="PS50893"/>
    </source>
</evidence>
<dbReference type="InterPro" id="IPR003593">
    <property type="entry name" value="AAA+_ATPase"/>
</dbReference>
<keyword evidence="6" id="KW-1185">Reference proteome</keyword>
<keyword evidence="3 5" id="KW-0067">ATP-binding</keyword>
<keyword evidence="1" id="KW-0813">Transport</keyword>
<dbReference type="SMART" id="SM00382">
    <property type="entry name" value="AAA"/>
    <property type="match status" value="1"/>
</dbReference>
<dbReference type="Gene3D" id="3.40.50.300">
    <property type="entry name" value="P-loop containing nucleotide triphosphate hydrolases"/>
    <property type="match status" value="1"/>
</dbReference>
<dbReference type="CDD" id="cd03219">
    <property type="entry name" value="ABC_Mj1267_LivG_branched"/>
    <property type="match status" value="1"/>
</dbReference>
<feature type="domain" description="ABC transporter" evidence="4">
    <location>
        <begin position="6"/>
        <end position="247"/>
    </location>
</feature>
<evidence type="ECO:0000256" key="3">
    <source>
        <dbReference type="ARBA" id="ARBA00022840"/>
    </source>
</evidence>
<dbReference type="EMBL" id="AP024233">
    <property type="protein sequence ID" value="BCO10085.1"/>
    <property type="molecule type" value="Genomic_DNA"/>
</dbReference>
<dbReference type="PANTHER" id="PTHR45772">
    <property type="entry name" value="CONSERVED COMPONENT OF ABC TRANSPORTER FOR NATURAL AMINO ACIDS-RELATED"/>
    <property type="match status" value="1"/>
</dbReference>
<proteinExistence type="predicted"/>
<dbReference type="InterPro" id="IPR051120">
    <property type="entry name" value="ABC_AA/LPS_Transport"/>
</dbReference>
<organism evidence="5 6">
    <name type="scientific">Desulfolithobacter dissulfuricans</name>
    <dbReference type="NCBI Taxonomy" id="2795293"/>
    <lineage>
        <taxon>Bacteria</taxon>
        <taxon>Pseudomonadati</taxon>
        <taxon>Thermodesulfobacteriota</taxon>
        <taxon>Desulfobulbia</taxon>
        <taxon>Desulfobulbales</taxon>
        <taxon>Desulfobulbaceae</taxon>
        <taxon>Desulfolithobacter</taxon>
    </lineage>
</organism>
<protein>
    <submittedName>
        <fullName evidence="5">ABC transporter ATP-binding protein</fullName>
    </submittedName>
</protein>
<dbReference type="InterPro" id="IPR017871">
    <property type="entry name" value="ABC_transporter-like_CS"/>
</dbReference>
<dbReference type="InterPro" id="IPR027417">
    <property type="entry name" value="P-loop_NTPase"/>
</dbReference>
<dbReference type="GO" id="GO:0005886">
    <property type="term" value="C:plasma membrane"/>
    <property type="evidence" value="ECO:0007669"/>
    <property type="project" value="TreeGrafter"/>
</dbReference>
<name>A0A915UAY4_9BACT</name>
<dbReference type="FunFam" id="3.40.50.300:FF:000421">
    <property type="entry name" value="Branched-chain amino acid ABC transporter ATP-binding protein"/>
    <property type="match status" value="1"/>
</dbReference>
<dbReference type="Pfam" id="PF00005">
    <property type="entry name" value="ABC_tran"/>
    <property type="match status" value="1"/>
</dbReference>
<dbReference type="InterPro" id="IPR003439">
    <property type="entry name" value="ABC_transporter-like_ATP-bd"/>
</dbReference>
<evidence type="ECO:0000313" key="6">
    <source>
        <dbReference type="Proteomes" id="UP001063350"/>
    </source>
</evidence>
<sequence length="249" mass="27064">MTEPLLQLRNIQKSFGGLRVCDQIDLAVVPGELHALIGPNGAGKTTLLNLITGLLEADSGTLLFKKKDITTSPVHVRARLGMARSFQITSLFQGFTVKENIMLAVQALDGSSYRFWKRADSDPNLVEPSRHIMERMGLLHRAGMPASQLSHGEQRLLELGMALATEPDLLLLDEPMAGLGPGSTRKMTELIRQLKGSLTIVLVEHDMQAVFSLADRITVLVQGQVTATGTPDTIRANPLVQEAYLGTSC</sequence>
<dbReference type="GO" id="GO:0005524">
    <property type="term" value="F:ATP binding"/>
    <property type="evidence" value="ECO:0007669"/>
    <property type="project" value="UniProtKB-KW"/>
</dbReference>
<accession>A0A915UAY4</accession>
<dbReference type="PROSITE" id="PS00211">
    <property type="entry name" value="ABC_TRANSPORTER_1"/>
    <property type="match status" value="1"/>
</dbReference>
<dbReference type="SUPFAM" id="SSF52540">
    <property type="entry name" value="P-loop containing nucleoside triphosphate hydrolases"/>
    <property type="match status" value="1"/>
</dbReference>